<proteinExistence type="predicted"/>
<keyword evidence="2" id="KW-1185">Reference proteome</keyword>
<dbReference type="EMBL" id="CM044703">
    <property type="protein sequence ID" value="KAI5672352.1"/>
    <property type="molecule type" value="Genomic_DNA"/>
</dbReference>
<sequence length="173" mass="20433">MDEKSIEKEDCNEFKEKERMLEKESLSENSCYFYSISTLCEKLEKDECSKEIEHKLEKSESTKDNEYFIEKQESIEKEQKKKKKIYVCTNKTHFILVRYSSCLHNFFTQNLENEESLDYNINKTISFFEPISDKCFDHFLKGTKLNSFALISFIGILLNILALGHQNFEGTTP</sequence>
<evidence type="ECO:0000313" key="1">
    <source>
        <dbReference type="EMBL" id="KAI5672352.1"/>
    </source>
</evidence>
<evidence type="ECO:0000313" key="2">
    <source>
        <dbReference type="Proteomes" id="UP001060085"/>
    </source>
</evidence>
<comment type="caution">
    <text evidence="1">The sequence shown here is derived from an EMBL/GenBank/DDBJ whole genome shotgun (WGS) entry which is preliminary data.</text>
</comment>
<reference evidence="2" key="1">
    <citation type="journal article" date="2023" name="Nat. Plants">
        <title>Single-cell RNA sequencing provides a high-resolution roadmap for understanding the multicellular compartmentation of specialized metabolism.</title>
        <authorList>
            <person name="Sun S."/>
            <person name="Shen X."/>
            <person name="Li Y."/>
            <person name="Li Y."/>
            <person name="Wang S."/>
            <person name="Li R."/>
            <person name="Zhang H."/>
            <person name="Shen G."/>
            <person name="Guo B."/>
            <person name="Wei J."/>
            <person name="Xu J."/>
            <person name="St-Pierre B."/>
            <person name="Chen S."/>
            <person name="Sun C."/>
        </authorList>
    </citation>
    <scope>NUCLEOTIDE SEQUENCE [LARGE SCALE GENOMIC DNA]</scope>
</reference>
<protein>
    <submittedName>
        <fullName evidence="1">Uncharacterized protein</fullName>
    </submittedName>
</protein>
<dbReference type="Proteomes" id="UP001060085">
    <property type="component" value="Linkage Group LG03"/>
</dbReference>
<gene>
    <name evidence="1" type="ORF">M9H77_12716</name>
</gene>
<accession>A0ACC0BI76</accession>
<organism evidence="1 2">
    <name type="scientific">Catharanthus roseus</name>
    <name type="common">Madagascar periwinkle</name>
    <name type="synonym">Vinca rosea</name>
    <dbReference type="NCBI Taxonomy" id="4058"/>
    <lineage>
        <taxon>Eukaryota</taxon>
        <taxon>Viridiplantae</taxon>
        <taxon>Streptophyta</taxon>
        <taxon>Embryophyta</taxon>
        <taxon>Tracheophyta</taxon>
        <taxon>Spermatophyta</taxon>
        <taxon>Magnoliopsida</taxon>
        <taxon>eudicotyledons</taxon>
        <taxon>Gunneridae</taxon>
        <taxon>Pentapetalae</taxon>
        <taxon>asterids</taxon>
        <taxon>lamiids</taxon>
        <taxon>Gentianales</taxon>
        <taxon>Apocynaceae</taxon>
        <taxon>Rauvolfioideae</taxon>
        <taxon>Vinceae</taxon>
        <taxon>Catharanthinae</taxon>
        <taxon>Catharanthus</taxon>
    </lineage>
</organism>
<name>A0ACC0BI76_CATRO</name>